<dbReference type="PROSITE" id="PS50943">
    <property type="entry name" value="HTH_CROC1"/>
    <property type="match status" value="1"/>
</dbReference>
<evidence type="ECO:0000259" key="1">
    <source>
        <dbReference type="PROSITE" id="PS50943"/>
    </source>
</evidence>
<dbReference type="EMBL" id="VIWU01000001">
    <property type="protein sequence ID" value="TWF75816.1"/>
    <property type="molecule type" value="Genomic_DNA"/>
</dbReference>
<evidence type="ECO:0000313" key="3">
    <source>
        <dbReference type="Proteomes" id="UP000321261"/>
    </source>
</evidence>
<dbReference type="AlphaFoldDB" id="A0A561SLU9"/>
<reference evidence="2 3" key="1">
    <citation type="submission" date="2019-06" db="EMBL/GenBank/DDBJ databases">
        <title>Sequencing the genomes of 1000 actinobacteria strains.</title>
        <authorList>
            <person name="Klenk H.-P."/>
        </authorList>
    </citation>
    <scope>NUCLEOTIDE SEQUENCE [LARGE SCALE GENOMIC DNA]</scope>
    <source>
        <strain evidence="2 3">DSM 45671</strain>
    </source>
</reference>
<evidence type="ECO:0000313" key="2">
    <source>
        <dbReference type="EMBL" id="TWF75816.1"/>
    </source>
</evidence>
<sequence length="306" mass="33526">MVARSARLREQLALAESLRTDGRPWSEVAAALRTRYGLNARVAMRIAHGWTQTETAQAWNRCWPDEPKTFKNISYWENWPSPTGHMPSLHVLDRLAQIYECDVADLLAGWGEHGGGQGSDGGTEPETLAWQVSNLDLHQLTRAVADWAQRLPGDQRRALLLKLSTAATVAAGRTGGRPPVTLGRGPAPNELAGPWASRYTYVSTGRGAELEGVHRIELGAAGGRLAGRSEPTDTGTLELDLSVDGMLVTGSWTERTAPSGYYRGAVYHGIAQFVLDPTGRSMIGRWLGPDRHFEIDSGRWELHRAE</sequence>
<dbReference type="OrthoDB" id="4526040at2"/>
<proteinExistence type="predicted"/>
<keyword evidence="3" id="KW-1185">Reference proteome</keyword>
<dbReference type="Proteomes" id="UP000321261">
    <property type="component" value="Unassembled WGS sequence"/>
</dbReference>
<dbReference type="RefSeq" id="WP_147254960.1">
    <property type="nucleotide sequence ID" value="NZ_VIWU01000001.1"/>
</dbReference>
<dbReference type="InterPro" id="IPR001387">
    <property type="entry name" value="Cro/C1-type_HTH"/>
</dbReference>
<comment type="caution">
    <text evidence="2">The sequence shown here is derived from an EMBL/GenBank/DDBJ whole genome shotgun (WGS) entry which is preliminary data.</text>
</comment>
<organism evidence="2 3">
    <name type="scientific">Pseudonocardia hierapolitana</name>
    <dbReference type="NCBI Taxonomy" id="1128676"/>
    <lineage>
        <taxon>Bacteria</taxon>
        <taxon>Bacillati</taxon>
        <taxon>Actinomycetota</taxon>
        <taxon>Actinomycetes</taxon>
        <taxon>Pseudonocardiales</taxon>
        <taxon>Pseudonocardiaceae</taxon>
        <taxon>Pseudonocardia</taxon>
    </lineage>
</organism>
<feature type="domain" description="HTH cro/C1-type" evidence="1">
    <location>
        <begin position="87"/>
        <end position="106"/>
    </location>
</feature>
<dbReference type="InterPro" id="IPR010982">
    <property type="entry name" value="Lambda_DNA-bd_dom_sf"/>
</dbReference>
<dbReference type="CDD" id="cd00093">
    <property type="entry name" value="HTH_XRE"/>
    <property type="match status" value="1"/>
</dbReference>
<dbReference type="GO" id="GO:0003677">
    <property type="term" value="F:DNA binding"/>
    <property type="evidence" value="ECO:0007669"/>
    <property type="project" value="InterPro"/>
</dbReference>
<protein>
    <recommendedName>
        <fullName evidence="1">HTH cro/C1-type domain-containing protein</fullName>
    </recommendedName>
</protein>
<accession>A0A561SLU9</accession>
<name>A0A561SLU9_9PSEU</name>
<dbReference type="Gene3D" id="1.10.260.40">
    <property type="entry name" value="lambda repressor-like DNA-binding domains"/>
    <property type="match status" value="1"/>
</dbReference>
<gene>
    <name evidence="2" type="ORF">FHX44_111701</name>
</gene>